<dbReference type="WBParaSite" id="PDA_v2.g20901.t1">
    <property type="protein sequence ID" value="PDA_v2.g20901.t1"/>
    <property type="gene ID" value="PDA_v2.g20901"/>
</dbReference>
<evidence type="ECO:0000256" key="1">
    <source>
        <dbReference type="ARBA" id="ARBA00006803"/>
    </source>
</evidence>
<dbReference type="Pfam" id="PF03125">
    <property type="entry name" value="Sre"/>
    <property type="match status" value="1"/>
</dbReference>
<keyword evidence="2" id="KW-1133">Transmembrane helix</keyword>
<protein>
    <submittedName>
        <fullName evidence="4">Uncharacterized protein</fullName>
    </submittedName>
</protein>
<dbReference type="Proteomes" id="UP000887578">
    <property type="component" value="Unplaced"/>
</dbReference>
<keyword evidence="2" id="KW-0472">Membrane</keyword>
<dbReference type="AlphaFoldDB" id="A0A914PRX9"/>
<accession>A0A914PRX9</accession>
<keyword evidence="2" id="KW-0812">Transmembrane</keyword>
<comment type="similarity">
    <text evidence="1">Belongs to the nematode receptor-like protein sre family.</text>
</comment>
<feature type="transmembrane region" description="Helical" evidence="2">
    <location>
        <begin position="7"/>
        <end position="24"/>
    </location>
</feature>
<evidence type="ECO:0000313" key="3">
    <source>
        <dbReference type="Proteomes" id="UP000887578"/>
    </source>
</evidence>
<evidence type="ECO:0000313" key="4">
    <source>
        <dbReference type="WBParaSite" id="PDA_v2.g20901.t1"/>
    </source>
</evidence>
<reference evidence="4" key="1">
    <citation type="submission" date="2022-11" db="UniProtKB">
        <authorList>
            <consortium name="WormBaseParasite"/>
        </authorList>
    </citation>
    <scope>IDENTIFICATION</scope>
</reference>
<dbReference type="GO" id="GO:0016020">
    <property type="term" value="C:membrane"/>
    <property type="evidence" value="ECO:0007669"/>
    <property type="project" value="InterPro"/>
</dbReference>
<evidence type="ECO:0000256" key="2">
    <source>
        <dbReference type="SAM" id="Phobius"/>
    </source>
</evidence>
<dbReference type="InterPro" id="IPR004151">
    <property type="entry name" value="7TM_GPCR_serpentine_rcpt_Sre"/>
</dbReference>
<feature type="transmembrane region" description="Helical" evidence="2">
    <location>
        <begin position="80"/>
        <end position="102"/>
    </location>
</feature>
<name>A0A914PRX9_9BILA</name>
<feature type="transmembrane region" description="Helical" evidence="2">
    <location>
        <begin position="30"/>
        <end position="48"/>
    </location>
</feature>
<proteinExistence type="inferred from homology"/>
<keyword evidence="3" id="KW-1185">Reference proteome</keyword>
<sequence length="113" mass="12773">MAILSIIKWLAVASFLFAMTYFQFTLIVPVITSSIMVTISGVGIAYLLHLNQKLFKKRANSIKNLTFRYQVSENVRSFEILVPMLIMLLLGCLMTVFVYLTMAQLKASLNSKS</sequence>
<organism evidence="3 4">
    <name type="scientific">Panagrolaimus davidi</name>
    <dbReference type="NCBI Taxonomy" id="227884"/>
    <lineage>
        <taxon>Eukaryota</taxon>
        <taxon>Metazoa</taxon>
        <taxon>Ecdysozoa</taxon>
        <taxon>Nematoda</taxon>
        <taxon>Chromadorea</taxon>
        <taxon>Rhabditida</taxon>
        <taxon>Tylenchina</taxon>
        <taxon>Panagrolaimomorpha</taxon>
        <taxon>Panagrolaimoidea</taxon>
        <taxon>Panagrolaimidae</taxon>
        <taxon>Panagrolaimus</taxon>
    </lineage>
</organism>
<dbReference type="GO" id="GO:0007606">
    <property type="term" value="P:sensory perception of chemical stimulus"/>
    <property type="evidence" value="ECO:0007669"/>
    <property type="project" value="InterPro"/>
</dbReference>